<comment type="caution">
    <text evidence="1">The sequence shown here is derived from an EMBL/GenBank/DDBJ whole genome shotgun (WGS) entry which is preliminary data.</text>
</comment>
<dbReference type="OrthoDB" id="4520016at2759"/>
<dbReference type="AlphaFoldDB" id="A0A9W9UEZ4"/>
<accession>A0A9W9UEZ4</accession>
<name>A0A9W9UEZ4_9EURO</name>
<dbReference type="EMBL" id="JAPZBO010000001">
    <property type="protein sequence ID" value="KAJ5331805.1"/>
    <property type="molecule type" value="Genomic_DNA"/>
</dbReference>
<dbReference type="Proteomes" id="UP001147746">
    <property type="component" value="Unassembled WGS sequence"/>
</dbReference>
<sequence>MAESARTSAKLFLQEEVYRLGSSPGLRSIPPGPSRDFLLLTWGPVIYRTSYGPDSKRLLIIFLRCLNNAVNRSLHRIMTGSTEQLLLMEKAYTSKVFNAKHTYSGCKVEGVREAFRNFKASLAIPATDLPSRLRVCLMVDDDVLEHMMSVLGSSAVPEQHTDIGSCWVRVVEDNFPDARFGDQPYVKSVDFDEVDGVGDYRGLYQGWTMVALSALVEVFDGLRQMKYLVEYHREGRIYLGEGKWSTT</sequence>
<reference evidence="1" key="1">
    <citation type="submission" date="2022-12" db="EMBL/GenBank/DDBJ databases">
        <authorList>
            <person name="Petersen C."/>
        </authorList>
    </citation>
    <scope>NUCLEOTIDE SEQUENCE</scope>
    <source>
        <strain evidence="1">IBT 21472</strain>
    </source>
</reference>
<proteinExistence type="predicted"/>
<reference evidence="1" key="2">
    <citation type="journal article" date="2023" name="IMA Fungus">
        <title>Comparative genomic study of the Penicillium genus elucidates a diverse pangenome and 15 lateral gene transfer events.</title>
        <authorList>
            <person name="Petersen C."/>
            <person name="Sorensen T."/>
            <person name="Nielsen M.R."/>
            <person name="Sondergaard T.E."/>
            <person name="Sorensen J.L."/>
            <person name="Fitzpatrick D.A."/>
            <person name="Frisvad J.C."/>
            <person name="Nielsen K.L."/>
        </authorList>
    </citation>
    <scope>NUCLEOTIDE SEQUENCE</scope>
    <source>
        <strain evidence="1">IBT 21472</strain>
    </source>
</reference>
<organism evidence="1 2">
    <name type="scientific">Penicillium atrosanguineum</name>
    <dbReference type="NCBI Taxonomy" id="1132637"/>
    <lineage>
        <taxon>Eukaryota</taxon>
        <taxon>Fungi</taxon>
        <taxon>Dikarya</taxon>
        <taxon>Ascomycota</taxon>
        <taxon>Pezizomycotina</taxon>
        <taxon>Eurotiomycetes</taxon>
        <taxon>Eurotiomycetidae</taxon>
        <taxon>Eurotiales</taxon>
        <taxon>Aspergillaceae</taxon>
        <taxon>Penicillium</taxon>
    </lineage>
</organism>
<keyword evidence="2" id="KW-1185">Reference proteome</keyword>
<protein>
    <submittedName>
        <fullName evidence="1">Uncharacterized protein</fullName>
    </submittedName>
</protein>
<gene>
    <name evidence="1" type="ORF">N7476_001588</name>
</gene>
<evidence type="ECO:0000313" key="1">
    <source>
        <dbReference type="EMBL" id="KAJ5331805.1"/>
    </source>
</evidence>
<evidence type="ECO:0000313" key="2">
    <source>
        <dbReference type="Proteomes" id="UP001147746"/>
    </source>
</evidence>